<protein>
    <submittedName>
        <fullName evidence="2">Uncharacterized protein</fullName>
    </submittedName>
</protein>
<evidence type="ECO:0000313" key="3">
    <source>
        <dbReference type="Proteomes" id="UP000799750"/>
    </source>
</evidence>
<keyword evidence="3" id="KW-1185">Reference proteome</keyword>
<feature type="compositionally biased region" description="Basic residues" evidence="1">
    <location>
        <begin position="41"/>
        <end position="53"/>
    </location>
</feature>
<gene>
    <name evidence="2" type="ORF">BU16DRAFT_521917</name>
</gene>
<evidence type="ECO:0000313" key="2">
    <source>
        <dbReference type="EMBL" id="KAF2503335.1"/>
    </source>
</evidence>
<dbReference type="Proteomes" id="UP000799750">
    <property type="component" value="Unassembled WGS sequence"/>
</dbReference>
<dbReference type="EMBL" id="MU004181">
    <property type="protein sequence ID" value="KAF2503335.1"/>
    <property type="molecule type" value="Genomic_DNA"/>
</dbReference>
<sequence>MLEASLRGLLGQTVVLMGQWLRAAARGPMENIASAGLSPGTRKRQLLRRRKQAASRPSSTRAMRVIPIACK</sequence>
<accession>A0A6A6RF21</accession>
<reference evidence="2" key="1">
    <citation type="journal article" date="2020" name="Stud. Mycol.">
        <title>101 Dothideomycetes genomes: a test case for predicting lifestyles and emergence of pathogens.</title>
        <authorList>
            <person name="Haridas S."/>
            <person name="Albert R."/>
            <person name="Binder M."/>
            <person name="Bloem J."/>
            <person name="Labutti K."/>
            <person name="Salamov A."/>
            <person name="Andreopoulos B."/>
            <person name="Baker S."/>
            <person name="Barry K."/>
            <person name="Bills G."/>
            <person name="Bluhm B."/>
            <person name="Cannon C."/>
            <person name="Castanera R."/>
            <person name="Culley D."/>
            <person name="Daum C."/>
            <person name="Ezra D."/>
            <person name="Gonzalez J."/>
            <person name="Henrissat B."/>
            <person name="Kuo A."/>
            <person name="Liang C."/>
            <person name="Lipzen A."/>
            <person name="Lutzoni F."/>
            <person name="Magnuson J."/>
            <person name="Mondo S."/>
            <person name="Nolan M."/>
            <person name="Ohm R."/>
            <person name="Pangilinan J."/>
            <person name="Park H.-J."/>
            <person name="Ramirez L."/>
            <person name="Alfaro M."/>
            <person name="Sun H."/>
            <person name="Tritt A."/>
            <person name="Yoshinaga Y."/>
            <person name="Zwiers L.-H."/>
            <person name="Turgeon B."/>
            <person name="Goodwin S."/>
            <person name="Spatafora J."/>
            <person name="Crous P."/>
            <person name="Grigoriev I."/>
        </authorList>
    </citation>
    <scope>NUCLEOTIDE SEQUENCE</scope>
    <source>
        <strain evidence="2">CBS 269.34</strain>
    </source>
</reference>
<evidence type="ECO:0000256" key="1">
    <source>
        <dbReference type="SAM" id="MobiDB-lite"/>
    </source>
</evidence>
<organism evidence="2 3">
    <name type="scientific">Lophium mytilinum</name>
    <dbReference type="NCBI Taxonomy" id="390894"/>
    <lineage>
        <taxon>Eukaryota</taxon>
        <taxon>Fungi</taxon>
        <taxon>Dikarya</taxon>
        <taxon>Ascomycota</taxon>
        <taxon>Pezizomycotina</taxon>
        <taxon>Dothideomycetes</taxon>
        <taxon>Pleosporomycetidae</taxon>
        <taxon>Mytilinidiales</taxon>
        <taxon>Mytilinidiaceae</taxon>
        <taxon>Lophium</taxon>
    </lineage>
</organism>
<dbReference type="AlphaFoldDB" id="A0A6A6RF21"/>
<name>A0A6A6RF21_9PEZI</name>
<proteinExistence type="predicted"/>
<feature type="region of interest" description="Disordered" evidence="1">
    <location>
        <begin position="33"/>
        <end position="61"/>
    </location>
</feature>